<dbReference type="InterPro" id="IPR003352">
    <property type="entry name" value="PTS_EIIC"/>
</dbReference>
<feature type="transmembrane region" description="Helical" evidence="9">
    <location>
        <begin position="6"/>
        <end position="30"/>
    </location>
</feature>
<dbReference type="GO" id="GO:0005886">
    <property type="term" value="C:plasma membrane"/>
    <property type="evidence" value="ECO:0007669"/>
    <property type="project" value="UniProtKB-SubCell"/>
</dbReference>
<evidence type="ECO:0000256" key="7">
    <source>
        <dbReference type="ARBA" id="ARBA00022989"/>
    </source>
</evidence>
<evidence type="ECO:0000259" key="10">
    <source>
        <dbReference type="PROSITE" id="PS51103"/>
    </source>
</evidence>
<evidence type="ECO:0000256" key="6">
    <source>
        <dbReference type="ARBA" id="ARBA00022692"/>
    </source>
</evidence>
<comment type="caution">
    <text evidence="11">The sequence shown here is derived from an EMBL/GenBank/DDBJ whole genome shotgun (WGS) entry which is preliminary data.</text>
</comment>
<evidence type="ECO:0000256" key="8">
    <source>
        <dbReference type="ARBA" id="ARBA00023136"/>
    </source>
</evidence>
<evidence type="ECO:0000256" key="9">
    <source>
        <dbReference type="SAM" id="Phobius"/>
    </source>
</evidence>
<keyword evidence="3" id="KW-1003">Cell membrane</keyword>
<keyword evidence="6 9" id="KW-0812">Transmembrane</keyword>
<feature type="non-terminal residue" evidence="11">
    <location>
        <position position="1"/>
    </location>
</feature>
<dbReference type="RefSeq" id="WP_226973687.1">
    <property type="nucleotide sequence ID" value="NZ_JAJBNC010000561.1"/>
</dbReference>
<name>A0AAJ1B185_MEDGN</name>
<keyword evidence="2" id="KW-0813">Transport</keyword>
<feature type="domain" description="PTS EIIC type-1" evidence="10">
    <location>
        <begin position="1"/>
        <end position="71"/>
    </location>
</feature>
<reference evidence="11" key="1">
    <citation type="submission" date="2021-10" db="EMBL/GenBank/DDBJ databases">
        <title>Collection of gut derived symbiotic bacterial strains cultured from healthy donors.</title>
        <authorList>
            <person name="Lin H."/>
            <person name="Littmann E."/>
            <person name="Claire K."/>
            <person name="Pamer E."/>
        </authorList>
    </citation>
    <scope>NUCLEOTIDE SEQUENCE</scope>
    <source>
        <strain evidence="11">MSK.23.4</strain>
    </source>
</reference>
<dbReference type="Proteomes" id="UP001297422">
    <property type="component" value="Unassembled WGS sequence"/>
</dbReference>
<keyword evidence="7 9" id="KW-1133">Transmembrane helix</keyword>
<accession>A0AAJ1B185</accession>
<proteinExistence type="predicted"/>
<evidence type="ECO:0000313" key="12">
    <source>
        <dbReference type="Proteomes" id="UP001297422"/>
    </source>
</evidence>
<evidence type="ECO:0000256" key="1">
    <source>
        <dbReference type="ARBA" id="ARBA00004651"/>
    </source>
</evidence>
<keyword evidence="4" id="KW-0762">Sugar transport</keyword>
<dbReference type="PANTHER" id="PTHR30009">
    <property type="entry name" value="CYTOCHROME C-TYPE SYNTHESIS PROTEIN AND PTS TRANSMEMBRANE COMPONENT"/>
    <property type="match status" value="1"/>
</dbReference>
<keyword evidence="5" id="KW-0598">Phosphotransferase system</keyword>
<dbReference type="InterPro" id="IPR050429">
    <property type="entry name" value="PTS_Glucose_EIICBA"/>
</dbReference>
<comment type="subcellular location">
    <subcellularLocation>
        <location evidence="1">Cell membrane</location>
        <topology evidence="1">Multi-pass membrane protein</topology>
    </subcellularLocation>
</comment>
<evidence type="ECO:0000256" key="3">
    <source>
        <dbReference type="ARBA" id="ARBA00022475"/>
    </source>
</evidence>
<dbReference type="PROSITE" id="PS51103">
    <property type="entry name" value="PTS_EIIC_TYPE_1"/>
    <property type="match status" value="1"/>
</dbReference>
<organism evidence="11 12">
    <name type="scientific">Mediterraneibacter gnavus</name>
    <name type="common">Ruminococcus gnavus</name>
    <dbReference type="NCBI Taxonomy" id="33038"/>
    <lineage>
        <taxon>Bacteria</taxon>
        <taxon>Bacillati</taxon>
        <taxon>Bacillota</taxon>
        <taxon>Clostridia</taxon>
        <taxon>Lachnospirales</taxon>
        <taxon>Lachnospiraceae</taxon>
        <taxon>Mediterraneibacter</taxon>
    </lineage>
</organism>
<dbReference type="InterPro" id="IPR013013">
    <property type="entry name" value="PTS_EIIC_1"/>
</dbReference>
<evidence type="ECO:0000256" key="5">
    <source>
        <dbReference type="ARBA" id="ARBA00022683"/>
    </source>
</evidence>
<dbReference type="EMBL" id="JAJBNC010000561">
    <property type="protein sequence ID" value="MCB5496245.1"/>
    <property type="molecule type" value="Genomic_DNA"/>
</dbReference>
<keyword evidence="8 9" id="KW-0472">Membrane</keyword>
<dbReference type="GO" id="GO:0090563">
    <property type="term" value="F:protein-phosphocysteine-sugar phosphotransferase activity"/>
    <property type="evidence" value="ECO:0007669"/>
    <property type="project" value="TreeGrafter"/>
</dbReference>
<feature type="transmembrane region" description="Helical" evidence="9">
    <location>
        <begin position="42"/>
        <end position="63"/>
    </location>
</feature>
<dbReference type="Pfam" id="PF02378">
    <property type="entry name" value="PTS_EIIC"/>
    <property type="match status" value="1"/>
</dbReference>
<sequence>WLGTLSGSSFVVIVGIFALLPVAFLSAWLWPIVQDGMRAFQGFVAGAGSIGVWIFIFMERILIPFGLHHLM</sequence>
<dbReference type="GO" id="GO:0009401">
    <property type="term" value="P:phosphoenolpyruvate-dependent sugar phosphotransferase system"/>
    <property type="evidence" value="ECO:0007669"/>
    <property type="project" value="UniProtKB-KW"/>
</dbReference>
<gene>
    <name evidence="11" type="ORF">LIQ10_21440</name>
</gene>
<dbReference type="AlphaFoldDB" id="A0AAJ1B185"/>
<dbReference type="GO" id="GO:0008982">
    <property type="term" value="F:protein-N(PI)-phosphohistidine-sugar phosphotransferase activity"/>
    <property type="evidence" value="ECO:0007669"/>
    <property type="project" value="InterPro"/>
</dbReference>
<evidence type="ECO:0000256" key="2">
    <source>
        <dbReference type="ARBA" id="ARBA00022448"/>
    </source>
</evidence>
<evidence type="ECO:0000313" key="11">
    <source>
        <dbReference type="EMBL" id="MCB5496245.1"/>
    </source>
</evidence>
<dbReference type="PANTHER" id="PTHR30009:SF12">
    <property type="entry name" value="PHOSPHOTRANSFERASE IIC COMPONENT GLVC"/>
    <property type="match status" value="1"/>
</dbReference>
<protein>
    <submittedName>
        <fullName evidence="11">PTS transporter subunit EIIC</fullName>
    </submittedName>
</protein>
<evidence type="ECO:0000256" key="4">
    <source>
        <dbReference type="ARBA" id="ARBA00022597"/>
    </source>
</evidence>
<feature type="non-terminal residue" evidence="11">
    <location>
        <position position="71"/>
    </location>
</feature>